<accession>A0ABR0D5Z6</accession>
<reference evidence="2 3" key="1">
    <citation type="journal article" date="2023" name="bioRxiv">
        <title>Genome report: Whole genome sequence and annotation of Penstemon davidsonii.</title>
        <authorList>
            <person name="Ostevik K.L."/>
            <person name="Alabady M."/>
            <person name="Zhang M."/>
            <person name="Rausher M.D."/>
        </authorList>
    </citation>
    <scope>NUCLEOTIDE SEQUENCE [LARGE SCALE GENOMIC DNA]</scope>
    <source>
        <strain evidence="2">DNT005</strain>
        <tissue evidence="2">Whole leaf</tissue>
    </source>
</reference>
<dbReference type="Proteomes" id="UP001291926">
    <property type="component" value="Unassembled WGS sequence"/>
</dbReference>
<keyword evidence="3" id="KW-1185">Reference proteome</keyword>
<comment type="caution">
    <text evidence="2">The sequence shown here is derived from an EMBL/GenBank/DDBJ whole genome shotgun (WGS) entry which is preliminary data.</text>
</comment>
<evidence type="ECO:0000313" key="3">
    <source>
        <dbReference type="Proteomes" id="UP001291926"/>
    </source>
</evidence>
<feature type="region of interest" description="Disordered" evidence="1">
    <location>
        <begin position="57"/>
        <end position="107"/>
    </location>
</feature>
<feature type="compositionally biased region" description="Polar residues" evidence="1">
    <location>
        <begin position="62"/>
        <end position="82"/>
    </location>
</feature>
<protein>
    <submittedName>
        <fullName evidence="2">Uncharacterized protein</fullName>
    </submittedName>
</protein>
<name>A0ABR0D5Z6_9LAMI</name>
<evidence type="ECO:0000256" key="1">
    <source>
        <dbReference type="SAM" id="MobiDB-lite"/>
    </source>
</evidence>
<feature type="compositionally biased region" description="Polar residues" evidence="1">
    <location>
        <begin position="98"/>
        <end position="107"/>
    </location>
</feature>
<evidence type="ECO:0000313" key="2">
    <source>
        <dbReference type="EMBL" id="KAK4484326.1"/>
    </source>
</evidence>
<feature type="non-terminal residue" evidence="2">
    <location>
        <position position="107"/>
    </location>
</feature>
<proteinExistence type="predicted"/>
<organism evidence="2 3">
    <name type="scientific">Penstemon davidsonii</name>
    <dbReference type="NCBI Taxonomy" id="160366"/>
    <lineage>
        <taxon>Eukaryota</taxon>
        <taxon>Viridiplantae</taxon>
        <taxon>Streptophyta</taxon>
        <taxon>Embryophyta</taxon>
        <taxon>Tracheophyta</taxon>
        <taxon>Spermatophyta</taxon>
        <taxon>Magnoliopsida</taxon>
        <taxon>eudicotyledons</taxon>
        <taxon>Gunneridae</taxon>
        <taxon>Pentapetalae</taxon>
        <taxon>asterids</taxon>
        <taxon>lamiids</taxon>
        <taxon>Lamiales</taxon>
        <taxon>Plantaginaceae</taxon>
        <taxon>Cheloneae</taxon>
        <taxon>Penstemon</taxon>
    </lineage>
</organism>
<gene>
    <name evidence="2" type="ORF">RD792_006903</name>
</gene>
<sequence>MKTERITHPRKPLPEHLGASLYAIACILSYDGMAGISLPLEPVDSLATMVSAADISRENHNNHYPKSTLMHQNSASNYQRGNARSYEVPSDRLGYYPQPSSNVSRGN</sequence>
<dbReference type="EMBL" id="JAYDYQ010002533">
    <property type="protein sequence ID" value="KAK4484326.1"/>
    <property type="molecule type" value="Genomic_DNA"/>
</dbReference>